<evidence type="ECO:0000256" key="4">
    <source>
        <dbReference type="ARBA" id="ARBA00022989"/>
    </source>
</evidence>
<keyword evidence="9" id="KW-1185">Reference proteome</keyword>
<evidence type="ECO:0000256" key="3">
    <source>
        <dbReference type="ARBA" id="ARBA00022692"/>
    </source>
</evidence>
<keyword evidence="5 6" id="KW-0472">Membrane</keyword>
<comment type="caution">
    <text evidence="8">The sequence shown here is derived from an EMBL/GenBank/DDBJ whole genome shotgun (WGS) entry which is preliminary data.</text>
</comment>
<reference evidence="8 9" key="1">
    <citation type="journal article" date="2014" name="Environ. Microbiol.">
        <title>The nitrate-ammonifying and nosZ-carrying bacterium Bacillus vireti is a potent source and sink for nitric and nitrous oxide under high nitrate conditions.</title>
        <authorList>
            <person name="Mania D."/>
            <person name="Heylen K."/>
            <person name="van Spanning R.J."/>
            <person name="Frostegard A."/>
        </authorList>
    </citation>
    <scope>NUCLEOTIDE SEQUENCE [LARGE SCALE GENOMIC DNA]</scope>
    <source>
        <strain evidence="8 9">LMG 21834</strain>
    </source>
</reference>
<comment type="similarity">
    <text evidence="2">Belongs to the GtrA family.</text>
</comment>
<proteinExistence type="inferred from homology"/>
<feature type="transmembrane region" description="Helical" evidence="6">
    <location>
        <begin position="63"/>
        <end position="87"/>
    </location>
</feature>
<evidence type="ECO:0000313" key="8">
    <source>
        <dbReference type="EMBL" id="ETI69710.1"/>
    </source>
</evidence>
<gene>
    <name evidence="8" type="ORF">BAVI_06099</name>
</gene>
<organism evidence="8 9">
    <name type="scientific">Neobacillus vireti LMG 21834</name>
    <dbReference type="NCBI Taxonomy" id="1131730"/>
    <lineage>
        <taxon>Bacteria</taxon>
        <taxon>Bacillati</taxon>
        <taxon>Bacillota</taxon>
        <taxon>Bacilli</taxon>
        <taxon>Bacillales</taxon>
        <taxon>Bacillaceae</taxon>
        <taxon>Neobacillus</taxon>
    </lineage>
</organism>
<evidence type="ECO:0000259" key="7">
    <source>
        <dbReference type="Pfam" id="PF04138"/>
    </source>
</evidence>
<feature type="transmembrane region" description="Helical" evidence="6">
    <location>
        <begin position="93"/>
        <end position="113"/>
    </location>
</feature>
<accession>A0AB94IRI3</accession>
<dbReference type="Proteomes" id="UP000018877">
    <property type="component" value="Unassembled WGS sequence"/>
</dbReference>
<feature type="transmembrane region" description="Helical" evidence="6">
    <location>
        <begin position="7"/>
        <end position="27"/>
    </location>
</feature>
<keyword evidence="3 6" id="KW-0812">Transmembrane</keyword>
<dbReference type="GO" id="GO:0005886">
    <property type="term" value="C:plasma membrane"/>
    <property type="evidence" value="ECO:0007669"/>
    <property type="project" value="TreeGrafter"/>
</dbReference>
<evidence type="ECO:0000256" key="2">
    <source>
        <dbReference type="ARBA" id="ARBA00009399"/>
    </source>
</evidence>
<feature type="transmembrane region" description="Helical" evidence="6">
    <location>
        <begin position="33"/>
        <end position="51"/>
    </location>
</feature>
<name>A0AB94IRI3_9BACI</name>
<dbReference type="GO" id="GO:0000271">
    <property type="term" value="P:polysaccharide biosynthetic process"/>
    <property type="evidence" value="ECO:0007669"/>
    <property type="project" value="InterPro"/>
</dbReference>
<evidence type="ECO:0000256" key="1">
    <source>
        <dbReference type="ARBA" id="ARBA00004141"/>
    </source>
</evidence>
<sequence>MKKFLKFGVVGIVNTLITIGSFTVFVYFGMNYIAANIIAYGLGMMNSFFLNKNWVFQAKSRRLSLVIKFMVVNFLTLGFTTICLYILVRYMDIHSSAAQIISTCIGLAINFLLNKKWTFSEKELKTV</sequence>
<dbReference type="AlphaFoldDB" id="A0AB94IRI3"/>
<dbReference type="Pfam" id="PF04138">
    <property type="entry name" value="GtrA_DPMS_TM"/>
    <property type="match status" value="1"/>
</dbReference>
<dbReference type="EMBL" id="ALAN01000042">
    <property type="protein sequence ID" value="ETI69710.1"/>
    <property type="molecule type" value="Genomic_DNA"/>
</dbReference>
<evidence type="ECO:0000256" key="6">
    <source>
        <dbReference type="SAM" id="Phobius"/>
    </source>
</evidence>
<dbReference type="PANTHER" id="PTHR38459">
    <property type="entry name" value="PROPHAGE BACTOPRENOL-LINKED GLUCOSE TRANSLOCASE HOMOLOG"/>
    <property type="match status" value="1"/>
</dbReference>
<dbReference type="InterPro" id="IPR051401">
    <property type="entry name" value="GtrA_CellWall_Glycosyl"/>
</dbReference>
<dbReference type="InterPro" id="IPR007267">
    <property type="entry name" value="GtrA_DPMS_TM"/>
</dbReference>
<evidence type="ECO:0000256" key="5">
    <source>
        <dbReference type="ARBA" id="ARBA00023136"/>
    </source>
</evidence>
<keyword evidence="4 6" id="KW-1133">Transmembrane helix</keyword>
<evidence type="ECO:0000313" key="9">
    <source>
        <dbReference type="Proteomes" id="UP000018877"/>
    </source>
</evidence>
<dbReference type="RefSeq" id="WP_024027432.1">
    <property type="nucleotide sequence ID" value="NZ_ALAN01000042.1"/>
</dbReference>
<feature type="domain" description="GtrA/DPMS transmembrane" evidence="7">
    <location>
        <begin position="6"/>
        <end position="119"/>
    </location>
</feature>
<dbReference type="PANTHER" id="PTHR38459:SF1">
    <property type="entry name" value="PROPHAGE BACTOPRENOL-LINKED GLUCOSE TRANSLOCASE HOMOLOG"/>
    <property type="match status" value="1"/>
</dbReference>
<protein>
    <submittedName>
        <fullName evidence="8">GtrA-like protein</fullName>
    </submittedName>
</protein>
<comment type="subcellular location">
    <subcellularLocation>
        <location evidence="1">Membrane</location>
        <topology evidence="1">Multi-pass membrane protein</topology>
    </subcellularLocation>
</comment>